<evidence type="ECO:0000313" key="1">
    <source>
        <dbReference type="EMBL" id="NER28706.1"/>
    </source>
</evidence>
<dbReference type="AlphaFoldDB" id="A0A6B3N4T3"/>
<protein>
    <recommendedName>
        <fullName evidence="2">Tandem-95 repeat protein</fullName>
    </recommendedName>
</protein>
<sequence length="146" mass="16009">MLTVANQEITNKLPFAQPDEATIEDSESITIAVLENDSDPDGDQLWFTLETEPENGSIIINGNGTVTYIPKTGFYGQDRFQYQLSDGQGGTDQATVTVIVKEPLILEPETNSEVLTNNDNEFESVLVPLVENQTNSEGNDQTLLSL</sequence>
<proteinExistence type="predicted"/>
<evidence type="ECO:0008006" key="2">
    <source>
        <dbReference type="Google" id="ProtNLM"/>
    </source>
</evidence>
<dbReference type="Gene3D" id="2.60.40.2810">
    <property type="match status" value="1"/>
</dbReference>
<dbReference type="PANTHER" id="PTHR34720:SF9">
    <property type="entry name" value="BLR4714 PROTEIN"/>
    <property type="match status" value="1"/>
</dbReference>
<comment type="caution">
    <text evidence="1">The sequence shown here is derived from an EMBL/GenBank/DDBJ whole genome shotgun (WGS) entry which is preliminary data.</text>
</comment>
<dbReference type="Pfam" id="PF17963">
    <property type="entry name" value="Big_9"/>
    <property type="match status" value="1"/>
</dbReference>
<dbReference type="EMBL" id="JAAHFQ010000250">
    <property type="protein sequence ID" value="NER28706.1"/>
    <property type="molecule type" value="Genomic_DNA"/>
</dbReference>
<dbReference type="PANTHER" id="PTHR34720">
    <property type="entry name" value="MICROCYSTIN DEPENDENT PROTEIN"/>
    <property type="match status" value="1"/>
</dbReference>
<accession>A0A6B3N4T3</accession>
<reference evidence="1" key="1">
    <citation type="submission" date="2019-11" db="EMBL/GenBank/DDBJ databases">
        <title>Genomic insights into an expanded diversity of filamentous marine cyanobacteria reveals the extraordinary biosynthetic potential of Moorea and Okeania.</title>
        <authorList>
            <person name="Ferreira Leao T."/>
            <person name="Wang M."/>
            <person name="Moss N."/>
            <person name="Da Silva R."/>
            <person name="Sanders J."/>
            <person name="Nurk S."/>
            <person name="Gurevich A."/>
            <person name="Humphrey G."/>
            <person name="Reher R."/>
            <person name="Zhu Q."/>
            <person name="Belda-Ferre P."/>
            <person name="Glukhov E."/>
            <person name="Rex R."/>
            <person name="Dorrestein P.C."/>
            <person name="Knight R."/>
            <person name="Pevzner P."/>
            <person name="Gerwick W.H."/>
            <person name="Gerwick L."/>
        </authorList>
    </citation>
    <scope>NUCLEOTIDE SEQUENCE</scope>
    <source>
        <strain evidence="1">SIO1C4</strain>
    </source>
</reference>
<name>A0A6B3N4T3_9CYAN</name>
<organism evidence="1">
    <name type="scientific">Symploca sp. SIO1C4</name>
    <dbReference type="NCBI Taxonomy" id="2607765"/>
    <lineage>
        <taxon>Bacteria</taxon>
        <taxon>Bacillati</taxon>
        <taxon>Cyanobacteriota</taxon>
        <taxon>Cyanophyceae</taxon>
        <taxon>Coleofasciculales</taxon>
        <taxon>Coleofasciculaceae</taxon>
        <taxon>Symploca</taxon>
    </lineage>
</organism>
<gene>
    <name evidence="1" type="ORF">F6J89_13990</name>
</gene>